<dbReference type="CDD" id="cd17268">
    <property type="entry name" value="RMtype1_S_Ara36733I_TRD1-CR1_like"/>
    <property type="match status" value="1"/>
</dbReference>
<feature type="domain" description="Type I restriction modification DNA specificity" evidence="5">
    <location>
        <begin position="69"/>
        <end position="236"/>
    </location>
</feature>
<dbReference type="AlphaFoldDB" id="A0A0B2K1K1"/>
<comment type="similarity">
    <text evidence="1">Belongs to the type-I restriction system S methylase family.</text>
</comment>
<keyword evidence="3" id="KW-0238">DNA-binding</keyword>
<comment type="caution">
    <text evidence="6">The sequence shown here is derived from an EMBL/GenBank/DDBJ whole genome shotgun (WGS) entry which is preliminary data.</text>
</comment>
<evidence type="ECO:0000256" key="3">
    <source>
        <dbReference type="ARBA" id="ARBA00023125"/>
    </source>
</evidence>
<gene>
    <name evidence="6" type="ORF">NZ47_06875</name>
</gene>
<evidence type="ECO:0000259" key="5">
    <source>
        <dbReference type="Pfam" id="PF01420"/>
    </source>
</evidence>
<evidence type="ECO:0000313" key="6">
    <source>
        <dbReference type="EMBL" id="KHM52052.1"/>
    </source>
</evidence>
<dbReference type="SUPFAM" id="SSF116734">
    <property type="entry name" value="DNA methylase specificity domain"/>
    <property type="match status" value="1"/>
</dbReference>
<evidence type="ECO:0000313" key="7">
    <source>
        <dbReference type="Proteomes" id="UP000030993"/>
    </source>
</evidence>
<dbReference type="RefSeq" id="WP_039208254.1">
    <property type="nucleotide sequence ID" value="NZ_JSCE01000143.1"/>
</dbReference>
<evidence type="ECO:0000256" key="1">
    <source>
        <dbReference type="ARBA" id="ARBA00010923"/>
    </source>
</evidence>
<accession>A0A0B2K1K1</accession>
<dbReference type="Gene3D" id="3.90.220.20">
    <property type="entry name" value="DNA methylase specificity domains"/>
    <property type="match status" value="1"/>
</dbReference>
<keyword evidence="7" id="KW-1185">Reference proteome</keyword>
<dbReference type="PANTHER" id="PTHR43140">
    <property type="entry name" value="TYPE-1 RESTRICTION ENZYME ECOKI SPECIFICITY PROTEIN"/>
    <property type="match status" value="1"/>
</dbReference>
<comment type="subunit">
    <text evidence="4">The methyltransferase is composed of M and S polypeptides.</text>
</comment>
<dbReference type="InterPro" id="IPR051212">
    <property type="entry name" value="Type-I_RE_S_subunit"/>
</dbReference>
<dbReference type="PANTHER" id="PTHR43140:SF1">
    <property type="entry name" value="TYPE I RESTRICTION ENZYME ECOKI SPECIFICITY SUBUNIT"/>
    <property type="match status" value="1"/>
</dbReference>
<dbReference type="InterPro" id="IPR044946">
    <property type="entry name" value="Restrct_endonuc_typeI_TRD_sf"/>
</dbReference>
<name>A0A0B2K1K1_9FIRM</name>
<evidence type="ECO:0000256" key="2">
    <source>
        <dbReference type="ARBA" id="ARBA00022747"/>
    </source>
</evidence>
<dbReference type="Proteomes" id="UP000030993">
    <property type="component" value="Unassembled WGS sequence"/>
</dbReference>
<keyword evidence="2" id="KW-0680">Restriction system</keyword>
<dbReference type="InterPro" id="IPR000055">
    <property type="entry name" value="Restrct_endonuc_typeI_TRD"/>
</dbReference>
<dbReference type="Pfam" id="PF01420">
    <property type="entry name" value="Methylase_S"/>
    <property type="match status" value="1"/>
</dbReference>
<protein>
    <recommendedName>
        <fullName evidence="5">Type I restriction modification DNA specificity domain-containing protein</fullName>
    </recommendedName>
</protein>
<dbReference type="STRING" id="82374.NZ47_06875"/>
<dbReference type="GO" id="GO:0009307">
    <property type="term" value="P:DNA restriction-modification system"/>
    <property type="evidence" value="ECO:0007669"/>
    <property type="project" value="UniProtKB-KW"/>
</dbReference>
<reference evidence="6 7" key="1">
    <citation type="journal article" date="2013" name="PLoS ONE">
        <title>Identification and characterization of three novel lipases belonging to families II and V from Anaerovibrio lipolyticus 5ST.</title>
        <authorList>
            <person name="Prive F."/>
            <person name="Kaderbhai N.N."/>
            <person name="Girdwood S."/>
            <person name="Worgan H.J."/>
            <person name="Pinloche E."/>
            <person name="Scollan N.D."/>
            <person name="Huws S.A."/>
            <person name="Newbold C.J."/>
        </authorList>
    </citation>
    <scope>NUCLEOTIDE SEQUENCE [LARGE SCALE GENOMIC DNA]</scope>
    <source>
        <strain evidence="6 7">5S</strain>
    </source>
</reference>
<organism evidence="6 7">
    <name type="scientific">Anaerovibrio lipolyticus</name>
    <dbReference type="NCBI Taxonomy" id="82374"/>
    <lineage>
        <taxon>Bacteria</taxon>
        <taxon>Bacillati</taxon>
        <taxon>Bacillota</taxon>
        <taxon>Negativicutes</taxon>
        <taxon>Selenomonadales</taxon>
        <taxon>Selenomonadaceae</taxon>
        <taxon>Anaerovibrio</taxon>
    </lineage>
</organism>
<dbReference type="GO" id="GO:0003677">
    <property type="term" value="F:DNA binding"/>
    <property type="evidence" value="ECO:0007669"/>
    <property type="project" value="UniProtKB-KW"/>
</dbReference>
<evidence type="ECO:0000256" key="4">
    <source>
        <dbReference type="ARBA" id="ARBA00038652"/>
    </source>
</evidence>
<proteinExistence type="inferred from homology"/>
<dbReference type="EMBL" id="JSCE01000143">
    <property type="protein sequence ID" value="KHM52052.1"/>
    <property type="molecule type" value="Genomic_DNA"/>
</dbReference>
<sequence length="245" mass="27658">MMTAQQLKNSILQRAIEGKLVEQRPEEGTAKELLKEIKLEKEKLVKEGKIKKSKPMPAITEDEIPFEIPENWEWVRLGNIGGLERGSGLKRSEVIAEGKPCIRYGELYTTYNTRFSQAVSCTSIDVFDSCHKVHFGDILMSLTGENKQDIAMALTYEGKEELAMGGDMTKWFAHGMNPLYLTYVLNSPYGISCKQSLATGNIIIHISNDKLGSIILPIPPLSEQRRIVERLEQLLPLCDKLMMEQ</sequence>